<reference evidence="2" key="1">
    <citation type="submission" date="2016-11" db="EMBL/GenBank/DDBJ databases">
        <authorList>
            <person name="Jaros S."/>
            <person name="Januszkiewicz K."/>
            <person name="Wedrychowicz H."/>
        </authorList>
    </citation>
    <scope>NUCLEOTIDE SEQUENCE [LARGE SCALE GENOMIC DNA]</scope>
    <source>
        <strain evidence="2">Y48</strain>
    </source>
</reference>
<dbReference type="EMBL" id="CP018082">
    <property type="protein sequence ID" value="APE33798.1"/>
    <property type="molecule type" value="Genomic_DNA"/>
</dbReference>
<name>A0A1J0VP49_9NOCA</name>
<evidence type="ECO:0000313" key="2">
    <source>
        <dbReference type="EMBL" id="APE33798.1"/>
    </source>
</evidence>
<protein>
    <submittedName>
        <fullName evidence="2">Uncharacterized protein</fullName>
    </submittedName>
</protein>
<evidence type="ECO:0000313" key="3">
    <source>
        <dbReference type="Proteomes" id="UP000183810"/>
    </source>
</evidence>
<dbReference type="OrthoDB" id="4549095at2"/>
<feature type="region of interest" description="Disordered" evidence="1">
    <location>
        <begin position="1"/>
        <end position="24"/>
    </location>
</feature>
<dbReference type="RefSeq" id="WP_071926981.1">
    <property type="nucleotide sequence ID" value="NZ_CP018082.1"/>
</dbReference>
<proteinExistence type="predicted"/>
<evidence type="ECO:0000256" key="1">
    <source>
        <dbReference type="SAM" id="MobiDB-lite"/>
    </source>
</evidence>
<organism evidence="2 3">
    <name type="scientific">Nocardia mangyaensis</name>
    <dbReference type="NCBI Taxonomy" id="2213200"/>
    <lineage>
        <taxon>Bacteria</taxon>
        <taxon>Bacillati</taxon>
        <taxon>Actinomycetota</taxon>
        <taxon>Actinomycetes</taxon>
        <taxon>Mycobacteriales</taxon>
        <taxon>Nocardiaceae</taxon>
        <taxon>Nocardia</taxon>
    </lineage>
</organism>
<accession>A0A1J0VP49</accession>
<keyword evidence="3" id="KW-1185">Reference proteome</keyword>
<sequence>MAIPNPLPDPEDHGEELGGRSAAAKAHEQSVLDQLAADMTGTAAEKLAAQLVPVIPDGGQVGRTVAPHVPRVTKARDWTRIWGPAIAGTAVAGTAVTVLPLPGPLALYVLAIAAFGWWHCAGRPGAIETAQMAYYAAVDTGSWIRRHIEALAHRRARYETRRTNTNPTKKEK</sequence>
<dbReference type="Proteomes" id="UP000183810">
    <property type="component" value="Chromosome"/>
</dbReference>
<dbReference type="AlphaFoldDB" id="A0A1J0VP49"/>
<dbReference type="KEGG" id="nsl:BOX37_07235"/>
<gene>
    <name evidence="2" type="ORF">BOX37_07235</name>
</gene>